<dbReference type="InterPro" id="IPR007887">
    <property type="entry name" value="MecA_N"/>
</dbReference>
<feature type="chain" id="PRO_5039197397" description="beta-lactamase" evidence="5">
    <location>
        <begin position="22"/>
        <end position="639"/>
    </location>
</feature>
<dbReference type="GO" id="GO:0005886">
    <property type="term" value="C:plasma membrane"/>
    <property type="evidence" value="ECO:0007669"/>
    <property type="project" value="TreeGrafter"/>
</dbReference>
<comment type="similarity">
    <text evidence="1">Belongs to the transpeptidase family.</text>
</comment>
<evidence type="ECO:0000256" key="2">
    <source>
        <dbReference type="ARBA" id="ARBA00012865"/>
    </source>
</evidence>
<dbReference type="GO" id="GO:0071972">
    <property type="term" value="F:peptidoglycan L,D-transpeptidase activity"/>
    <property type="evidence" value="ECO:0007669"/>
    <property type="project" value="TreeGrafter"/>
</dbReference>
<dbReference type="Pfam" id="PF00905">
    <property type="entry name" value="Transpeptidase"/>
    <property type="match status" value="1"/>
</dbReference>
<evidence type="ECO:0000256" key="4">
    <source>
        <dbReference type="ARBA" id="ARBA00023251"/>
    </source>
</evidence>
<evidence type="ECO:0000259" key="6">
    <source>
        <dbReference type="Pfam" id="PF00905"/>
    </source>
</evidence>
<organism evidence="9 10">
    <name type="scientific">Nocardioides panacis</name>
    <dbReference type="NCBI Taxonomy" id="2849501"/>
    <lineage>
        <taxon>Bacteria</taxon>
        <taxon>Bacillati</taxon>
        <taxon>Actinomycetota</taxon>
        <taxon>Actinomycetes</taxon>
        <taxon>Propionibacteriales</taxon>
        <taxon>Nocardioidaceae</taxon>
        <taxon>Nocardioides</taxon>
    </lineage>
</organism>
<feature type="domain" description="Penicillin-binding protein dimerisation" evidence="7">
    <location>
        <begin position="150"/>
        <end position="313"/>
    </location>
</feature>
<evidence type="ECO:0000313" key="10">
    <source>
        <dbReference type="Proteomes" id="UP000683575"/>
    </source>
</evidence>
<dbReference type="GO" id="GO:0046677">
    <property type="term" value="P:response to antibiotic"/>
    <property type="evidence" value="ECO:0007669"/>
    <property type="project" value="UniProtKB-KW"/>
</dbReference>
<dbReference type="EC" id="3.5.2.6" evidence="2"/>
<dbReference type="EMBL" id="CP077062">
    <property type="protein sequence ID" value="QWZ10710.1"/>
    <property type="molecule type" value="Genomic_DNA"/>
</dbReference>
<dbReference type="GO" id="GO:0008658">
    <property type="term" value="F:penicillin binding"/>
    <property type="evidence" value="ECO:0007669"/>
    <property type="project" value="InterPro"/>
</dbReference>
<feature type="signal peptide" evidence="5">
    <location>
        <begin position="1"/>
        <end position="21"/>
    </location>
</feature>
<dbReference type="InterPro" id="IPR001460">
    <property type="entry name" value="PCN-bd_Tpept"/>
</dbReference>
<dbReference type="GO" id="GO:0017001">
    <property type="term" value="P:antibiotic catabolic process"/>
    <property type="evidence" value="ECO:0007669"/>
    <property type="project" value="InterPro"/>
</dbReference>
<keyword evidence="4" id="KW-0046">Antibiotic resistance</keyword>
<dbReference type="PROSITE" id="PS00337">
    <property type="entry name" value="BETA_LACTAMASE_D"/>
    <property type="match status" value="1"/>
</dbReference>
<evidence type="ECO:0000313" key="9">
    <source>
        <dbReference type="EMBL" id="QWZ10710.1"/>
    </source>
</evidence>
<evidence type="ECO:0000259" key="7">
    <source>
        <dbReference type="Pfam" id="PF03717"/>
    </source>
</evidence>
<accession>A0A975T4A9</accession>
<dbReference type="PANTHER" id="PTHR30627">
    <property type="entry name" value="PEPTIDOGLYCAN D,D-TRANSPEPTIDASE"/>
    <property type="match status" value="1"/>
</dbReference>
<dbReference type="GO" id="GO:0008800">
    <property type="term" value="F:beta-lactamase activity"/>
    <property type="evidence" value="ECO:0007669"/>
    <property type="project" value="UniProtKB-EC"/>
</dbReference>
<gene>
    <name evidence="9" type="ORF">KRR39_20620</name>
</gene>
<reference evidence="9" key="1">
    <citation type="submission" date="2021-06" db="EMBL/GenBank/DDBJ databases">
        <title>Complete genome sequence of Nocardioides sp. G188.</title>
        <authorList>
            <person name="Im W.-T."/>
        </authorList>
    </citation>
    <scope>NUCLEOTIDE SEQUENCE</scope>
    <source>
        <strain evidence="9">G188</strain>
    </source>
</reference>
<sequence>MGAWKRLGNLTAALLVTLPLAGCTGGPQGPSVQDAAGELAAALSAGRLTTVAFSGGTPQQAQGLWTRAVDGLGDSKPRVQVGKVTEGADGKPSTATLSYVWRLAGNAQPWTYDTTAELTRGGDDAWQVRLDPSLVYPDLKQGESLRLTPVDPDRADITGAGGSRLVTERPVLRFGIDKGTVPAASAGASARRLARLVGVDPAAYAERVRAAGPKAFVEAIVLRPADAGSKRGAAGQIPGAAVVGDTLPLAPTREFARPILGSVGPVTAEIVKESDGAYRAGDEAGLSGLEARYDERLRGTPGADVEVVDAKGQGREVFSVDPQPGDPLATTLDPRLQRLAERVLGGVSPASALVAIRPSSGDVLAAASGPGGGGLSTATVGQYAPGSTFKVVTSLALLRSGLEPSSTMFCPETVVVDGKRFKNYDDYPADGTGRIPLSLAVANSCNTAFIGERETVDQPELARAAASLGLGVDHDLGFPAYFGKVPATLEEAGSETGHAASLIGQGRVTASPLAMATVAASVAKGSVVVPRLLPDQAADQAADGATPQTPLTAAEARQLRTLMRGVVTQGSGRFLLSVPGAPVLAKTGTAEFGSEEPLQTHAWMIAVHGDLAVAVFVDVGDSGSGTAGPLLDRFLRQAG</sequence>
<dbReference type="Proteomes" id="UP000683575">
    <property type="component" value="Chromosome"/>
</dbReference>
<keyword evidence="3" id="KW-0378">Hydrolase</keyword>
<dbReference type="InterPro" id="IPR002137">
    <property type="entry name" value="Beta-lactam_class-D_AS"/>
</dbReference>
<feature type="domain" description="Penicillin-binding protein transpeptidase" evidence="6">
    <location>
        <begin position="353"/>
        <end position="631"/>
    </location>
</feature>
<feature type="domain" description="NTF2-like N-terminal transpeptidase" evidence="8">
    <location>
        <begin position="40"/>
        <end position="142"/>
    </location>
</feature>
<protein>
    <recommendedName>
        <fullName evidence="2">beta-lactamase</fullName>
        <ecNumber evidence="2">3.5.2.6</ecNumber>
    </recommendedName>
</protein>
<dbReference type="PANTHER" id="PTHR30627:SF24">
    <property type="entry name" value="PENICILLIN-BINDING PROTEIN 4B"/>
    <property type="match status" value="1"/>
</dbReference>
<dbReference type="Pfam" id="PF03717">
    <property type="entry name" value="PBP_dimer"/>
    <property type="match status" value="1"/>
</dbReference>
<evidence type="ECO:0000256" key="1">
    <source>
        <dbReference type="ARBA" id="ARBA00007171"/>
    </source>
</evidence>
<keyword evidence="10" id="KW-1185">Reference proteome</keyword>
<evidence type="ECO:0000256" key="3">
    <source>
        <dbReference type="ARBA" id="ARBA00022801"/>
    </source>
</evidence>
<dbReference type="Pfam" id="PF05223">
    <property type="entry name" value="MecA_N"/>
    <property type="match status" value="1"/>
</dbReference>
<proteinExistence type="inferred from homology"/>
<evidence type="ECO:0000256" key="5">
    <source>
        <dbReference type="SAM" id="SignalP"/>
    </source>
</evidence>
<dbReference type="GO" id="GO:0071555">
    <property type="term" value="P:cell wall organization"/>
    <property type="evidence" value="ECO:0007669"/>
    <property type="project" value="TreeGrafter"/>
</dbReference>
<dbReference type="InterPro" id="IPR005311">
    <property type="entry name" value="PBP_dimer"/>
</dbReference>
<name>A0A975T4A9_9ACTN</name>
<dbReference type="InterPro" id="IPR050515">
    <property type="entry name" value="Beta-lactam/transpept"/>
</dbReference>
<dbReference type="KEGG" id="nps:KRR39_20620"/>
<dbReference type="AlphaFoldDB" id="A0A975T4A9"/>
<evidence type="ECO:0000259" key="8">
    <source>
        <dbReference type="Pfam" id="PF05223"/>
    </source>
</evidence>
<keyword evidence="5" id="KW-0732">Signal</keyword>